<dbReference type="InterPro" id="IPR029058">
    <property type="entry name" value="AB_hydrolase_fold"/>
</dbReference>
<dbReference type="PROSITE" id="PS00909">
    <property type="entry name" value="MR_MLE_2"/>
    <property type="match status" value="1"/>
</dbReference>
<gene>
    <name evidence="4" type="ORF">Acr_27g0000960</name>
</gene>
<evidence type="ECO:0000313" key="4">
    <source>
        <dbReference type="EMBL" id="GFZ18357.1"/>
    </source>
</evidence>
<dbReference type="SUPFAM" id="SSF53474">
    <property type="entry name" value="alpha/beta-Hydrolases"/>
    <property type="match status" value="1"/>
</dbReference>
<keyword evidence="2" id="KW-0479">Metal-binding</keyword>
<dbReference type="InterPro" id="IPR013342">
    <property type="entry name" value="Mandelate_racemase_C"/>
</dbReference>
<dbReference type="Gene3D" id="4.10.60.10">
    <property type="entry name" value="Zinc finger, CCHC-type"/>
    <property type="match status" value="1"/>
</dbReference>
<dbReference type="Pfam" id="PF00561">
    <property type="entry name" value="Abhydrolase_1"/>
    <property type="match status" value="1"/>
</dbReference>
<dbReference type="InterPro" id="IPR001878">
    <property type="entry name" value="Znf_CCHC"/>
</dbReference>
<feature type="domain" description="CCHC-type" evidence="3">
    <location>
        <begin position="516"/>
        <end position="530"/>
    </location>
</feature>
<sequence>MKSSSLLNILHPRTTAEVEVSVRYSTVQICALIESNGTPEYVSDIAATLVGEGFSAIKLKLARRPDPIEDATVIQEGRKKVGCQINLRADANRKWTYEAAVHFSSSVMNCDLQYIEEPVQDEDHIIKFCEQTGLPIALDETIGNITENHFKMLAKFTHSGVAAVCMPRGQYIFRKEIQNFHSMPHLEHFCTDCKMGLATWEDECYACRAMNKEPSTSIAHGLGTYRWLKEDTTYEYLNIHRNPESGFMEASVNDAVCLLGKFQINHNVILRNFTEEQVHRYQLTADSDGFSISFNVQEIGASAGNNVLVFLHGFLGTGEDWMPIMKAVSVSARCIAVDLPGHGRSNFQYFGIRDTAREPSLSIEVVADIVMKLIDNITPGKVTLVGYSMGARTALYMAIRCTTKLEGAVVLSGSPGLKDMSARKFCRAKDDSRACCLIAHGLELFLDTCYYMINNVVLFLYLSSLRGHPYFRQIVASRLQHNDLHTLVKVQMGRGSWRPPARPNTARSGTTGGIVCYRCGVEGHMVCNCPLPWADKCYQCGQPVHIEKHCTQGPIAALSVGSAVGGGRGATRSA</sequence>
<evidence type="ECO:0000313" key="5">
    <source>
        <dbReference type="Proteomes" id="UP000585474"/>
    </source>
</evidence>
<dbReference type="EMBL" id="BJWL01000027">
    <property type="protein sequence ID" value="GFZ18357.1"/>
    <property type="molecule type" value="Genomic_DNA"/>
</dbReference>
<keyword evidence="2" id="KW-0863">Zinc-finger</keyword>
<dbReference type="GO" id="GO:0009063">
    <property type="term" value="P:amino acid catabolic process"/>
    <property type="evidence" value="ECO:0007669"/>
    <property type="project" value="InterPro"/>
</dbReference>
<dbReference type="Gene3D" id="3.40.50.1820">
    <property type="entry name" value="alpha/beta hydrolase"/>
    <property type="match status" value="1"/>
</dbReference>
<dbReference type="AlphaFoldDB" id="A0A7J0H5H2"/>
<proteinExistence type="predicted"/>
<dbReference type="SUPFAM" id="SSF51604">
    <property type="entry name" value="Enolase C-terminal domain-like"/>
    <property type="match status" value="1"/>
</dbReference>
<dbReference type="GO" id="GO:0016829">
    <property type="term" value="F:lyase activity"/>
    <property type="evidence" value="ECO:0007669"/>
    <property type="project" value="UniProtKB-KW"/>
</dbReference>
<name>A0A7J0H5H2_9ERIC</name>
<dbReference type="PANTHER" id="PTHR42916:SF1">
    <property type="entry name" value="PROTEIN PHYLLO, CHLOROPLASTIC"/>
    <property type="match status" value="1"/>
</dbReference>
<dbReference type="Gene3D" id="3.20.20.120">
    <property type="entry name" value="Enolase-like C-terminal domain"/>
    <property type="match status" value="1"/>
</dbReference>
<dbReference type="InterPro" id="IPR018110">
    <property type="entry name" value="Mandel_Rmase/mucon_lact_enz_CS"/>
</dbReference>
<dbReference type="InterPro" id="IPR029065">
    <property type="entry name" value="Enolase_C-like"/>
</dbReference>
<feature type="domain" description="CCHC-type" evidence="3">
    <location>
        <begin position="536"/>
        <end position="552"/>
    </location>
</feature>
<dbReference type="OrthoDB" id="8119704at2759"/>
<dbReference type="GO" id="GO:0016787">
    <property type="term" value="F:hydrolase activity"/>
    <property type="evidence" value="ECO:0007669"/>
    <property type="project" value="UniProtKB-ARBA"/>
</dbReference>
<evidence type="ECO:0000259" key="3">
    <source>
        <dbReference type="PROSITE" id="PS50158"/>
    </source>
</evidence>
<dbReference type="Pfam" id="PF13378">
    <property type="entry name" value="MR_MLE_C"/>
    <property type="match status" value="1"/>
</dbReference>
<dbReference type="SUPFAM" id="SSF57756">
    <property type="entry name" value="Retrovirus zinc finger-like domains"/>
    <property type="match status" value="1"/>
</dbReference>
<reference evidence="4 5" key="1">
    <citation type="submission" date="2019-07" db="EMBL/GenBank/DDBJ databases">
        <title>De Novo Assembly of kiwifruit Actinidia rufa.</title>
        <authorList>
            <person name="Sugita-Konishi S."/>
            <person name="Sato K."/>
            <person name="Mori E."/>
            <person name="Abe Y."/>
            <person name="Kisaki G."/>
            <person name="Hamano K."/>
            <person name="Suezawa K."/>
            <person name="Otani M."/>
            <person name="Fukuda T."/>
            <person name="Manabe T."/>
            <person name="Gomi K."/>
            <person name="Tabuchi M."/>
            <person name="Akimitsu K."/>
            <person name="Kataoka I."/>
        </authorList>
    </citation>
    <scope>NUCLEOTIDE SEQUENCE [LARGE SCALE GENOMIC DNA]</scope>
    <source>
        <strain evidence="5">cv. Fuchu</strain>
    </source>
</reference>
<dbReference type="SMART" id="SM00343">
    <property type="entry name" value="ZnF_C2HC"/>
    <property type="match status" value="2"/>
</dbReference>
<accession>A0A7J0H5H2</accession>
<comment type="caution">
    <text evidence="4">The sequence shown here is derived from an EMBL/GenBank/DDBJ whole genome shotgun (WGS) entry which is preliminary data.</text>
</comment>
<dbReference type="InterPro" id="IPR000073">
    <property type="entry name" value="AB_hydrolase_1"/>
</dbReference>
<dbReference type="PROSITE" id="PS50158">
    <property type="entry name" value="ZF_CCHC"/>
    <property type="match status" value="2"/>
</dbReference>
<evidence type="ECO:0000256" key="1">
    <source>
        <dbReference type="ARBA" id="ARBA00023239"/>
    </source>
</evidence>
<evidence type="ECO:0000256" key="2">
    <source>
        <dbReference type="PROSITE-ProRule" id="PRU00047"/>
    </source>
</evidence>
<dbReference type="GO" id="GO:0003676">
    <property type="term" value="F:nucleic acid binding"/>
    <property type="evidence" value="ECO:0007669"/>
    <property type="project" value="InterPro"/>
</dbReference>
<dbReference type="PANTHER" id="PTHR42916">
    <property type="entry name" value="2-SUCCINYL-5-ENOLPYRUVYL-6-HYDROXY-3-CYCLOHEXENE-1-CARBOXYLATE SYNTHASE"/>
    <property type="match status" value="1"/>
</dbReference>
<keyword evidence="5" id="KW-1185">Reference proteome</keyword>
<dbReference type="GO" id="GO:0008270">
    <property type="term" value="F:zinc ion binding"/>
    <property type="evidence" value="ECO:0007669"/>
    <property type="project" value="UniProtKB-KW"/>
</dbReference>
<keyword evidence="2" id="KW-0862">Zinc</keyword>
<dbReference type="Proteomes" id="UP000585474">
    <property type="component" value="Unassembled WGS sequence"/>
</dbReference>
<dbReference type="InterPro" id="IPR036849">
    <property type="entry name" value="Enolase-like_C_sf"/>
</dbReference>
<dbReference type="InterPro" id="IPR036875">
    <property type="entry name" value="Znf_CCHC_sf"/>
</dbReference>
<keyword evidence="1 4" id="KW-0456">Lyase</keyword>
<protein>
    <submittedName>
        <fullName evidence="4">2-oxoglutarate decarboxylase/hydro-lyase/magnesium ion-binding protein</fullName>
    </submittedName>
</protein>
<organism evidence="4 5">
    <name type="scientific">Actinidia rufa</name>
    <dbReference type="NCBI Taxonomy" id="165716"/>
    <lineage>
        <taxon>Eukaryota</taxon>
        <taxon>Viridiplantae</taxon>
        <taxon>Streptophyta</taxon>
        <taxon>Embryophyta</taxon>
        <taxon>Tracheophyta</taxon>
        <taxon>Spermatophyta</taxon>
        <taxon>Magnoliopsida</taxon>
        <taxon>eudicotyledons</taxon>
        <taxon>Gunneridae</taxon>
        <taxon>Pentapetalae</taxon>
        <taxon>asterids</taxon>
        <taxon>Ericales</taxon>
        <taxon>Actinidiaceae</taxon>
        <taxon>Actinidia</taxon>
    </lineage>
</organism>
<dbReference type="SMART" id="SM00922">
    <property type="entry name" value="MR_MLE"/>
    <property type="match status" value="1"/>
</dbReference>